<dbReference type="Proteomes" id="UP000663829">
    <property type="component" value="Unassembled WGS sequence"/>
</dbReference>
<evidence type="ECO:0000313" key="4">
    <source>
        <dbReference type="EMBL" id="CAF3971713.1"/>
    </source>
</evidence>
<evidence type="ECO:0000313" key="3">
    <source>
        <dbReference type="EMBL" id="CAF1207524.1"/>
    </source>
</evidence>
<comment type="caution">
    <text evidence="3">The sequence shown here is derived from an EMBL/GenBank/DDBJ whole genome shotgun (WGS) entry which is preliminary data.</text>
</comment>
<dbReference type="EMBL" id="CAJOBA010036091">
    <property type="protein sequence ID" value="CAF4016479.1"/>
    <property type="molecule type" value="Genomic_DNA"/>
</dbReference>
<dbReference type="EMBL" id="CAJOBC010008819">
    <property type="protein sequence ID" value="CAF3971713.1"/>
    <property type="molecule type" value="Genomic_DNA"/>
</dbReference>
<gene>
    <name evidence="3" type="ORF">GPM918_LOCUS24039</name>
    <name evidence="2" type="ORF">OVA965_LOCUS24278</name>
    <name evidence="4" type="ORF">SRO942_LOCUS24038</name>
    <name evidence="5" type="ORF">TMI583_LOCUS24993</name>
</gene>
<evidence type="ECO:0000313" key="2">
    <source>
        <dbReference type="EMBL" id="CAF1207354.1"/>
    </source>
</evidence>
<accession>A0A814WMC8</accession>
<organism evidence="3 6">
    <name type="scientific">Didymodactylos carnosus</name>
    <dbReference type="NCBI Taxonomy" id="1234261"/>
    <lineage>
        <taxon>Eukaryota</taxon>
        <taxon>Metazoa</taxon>
        <taxon>Spiralia</taxon>
        <taxon>Gnathifera</taxon>
        <taxon>Rotifera</taxon>
        <taxon>Eurotatoria</taxon>
        <taxon>Bdelloidea</taxon>
        <taxon>Philodinida</taxon>
        <taxon>Philodinidae</taxon>
        <taxon>Didymodactylos</taxon>
    </lineage>
</organism>
<dbReference type="EMBL" id="CAJNOK010014561">
    <property type="protein sequence ID" value="CAF1207354.1"/>
    <property type="molecule type" value="Genomic_DNA"/>
</dbReference>
<evidence type="ECO:0000313" key="5">
    <source>
        <dbReference type="EMBL" id="CAF4016479.1"/>
    </source>
</evidence>
<dbReference type="Proteomes" id="UP000682733">
    <property type="component" value="Unassembled WGS sequence"/>
</dbReference>
<dbReference type="Proteomes" id="UP000677228">
    <property type="component" value="Unassembled WGS sequence"/>
</dbReference>
<keyword evidence="1" id="KW-0732">Signal</keyword>
<dbReference type="AlphaFoldDB" id="A0A814WMC8"/>
<evidence type="ECO:0008006" key="7">
    <source>
        <dbReference type="Google" id="ProtNLM"/>
    </source>
</evidence>
<evidence type="ECO:0000256" key="1">
    <source>
        <dbReference type="SAM" id="SignalP"/>
    </source>
</evidence>
<dbReference type="Proteomes" id="UP000681722">
    <property type="component" value="Unassembled WGS sequence"/>
</dbReference>
<sequence>MHSVILVLCIAFLIGLHAKTVVDLEANGNVKHPGQCPPHLMQCAVFCPPDGNFGQTGCKYNDGNCLRHQKCCRPACGCSPQCVNATKIKPPTINVD</sequence>
<dbReference type="EMBL" id="CAJNOQ010008818">
    <property type="protein sequence ID" value="CAF1207524.1"/>
    <property type="molecule type" value="Genomic_DNA"/>
</dbReference>
<evidence type="ECO:0000313" key="6">
    <source>
        <dbReference type="Proteomes" id="UP000663829"/>
    </source>
</evidence>
<protein>
    <recommendedName>
        <fullName evidence="7">WAP domain-containing protein</fullName>
    </recommendedName>
</protein>
<name>A0A814WMC8_9BILA</name>
<reference evidence="3" key="1">
    <citation type="submission" date="2021-02" db="EMBL/GenBank/DDBJ databases">
        <authorList>
            <person name="Nowell W R."/>
        </authorList>
    </citation>
    <scope>NUCLEOTIDE SEQUENCE</scope>
</reference>
<feature type="chain" id="PRO_5036411046" description="WAP domain-containing protein" evidence="1">
    <location>
        <begin position="19"/>
        <end position="96"/>
    </location>
</feature>
<proteinExistence type="predicted"/>
<keyword evidence="6" id="KW-1185">Reference proteome</keyword>
<feature type="signal peptide" evidence="1">
    <location>
        <begin position="1"/>
        <end position="18"/>
    </location>
</feature>